<reference evidence="1" key="1">
    <citation type="submission" date="2024-12" db="EMBL/GenBank/DDBJ databases">
        <title>Comparative genomics and development of molecular markers within Purpureocillium lilacinum and among Purpureocillium species.</title>
        <authorList>
            <person name="Yeh Z.-Y."/>
            <person name="Ni N.-T."/>
            <person name="Lo P.-H."/>
            <person name="Mushyakhwo K."/>
            <person name="Lin C.-F."/>
            <person name="Nai Y.-S."/>
        </authorList>
    </citation>
    <scope>NUCLEOTIDE SEQUENCE</scope>
    <source>
        <strain evidence="1">NCHU-NPUST-175</strain>
    </source>
</reference>
<dbReference type="EMBL" id="JBGNUJ010000002">
    <property type="protein sequence ID" value="KAL3963635.1"/>
    <property type="molecule type" value="Genomic_DNA"/>
</dbReference>
<organism evidence="1 2">
    <name type="scientific">Purpureocillium lilacinum</name>
    <name type="common">Paecilomyces lilacinus</name>
    <dbReference type="NCBI Taxonomy" id="33203"/>
    <lineage>
        <taxon>Eukaryota</taxon>
        <taxon>Fungi</taxon>
        <taxon>Dikarya</taxon>
        <taxon>Ascomycota</taxon>
        <taxon>Pezizomycotina</taxon>
        <taxon>Sordariomycetes</taxon>
        <taxon>Hypocreomycetidae</taxon>
        <taxon>Hypocreales</taxon>
        <taxon>Ophiocordycipitaceae</taxon>
        <taxon>Purpureocillium</taxon>
    </lineage>
</organism>
<gene>
    <name evidence="1" type="ORF">ACCO45_000639</name>
</gene>
<proteinExistence type="predicted"/>
<protein>
    <submittedName>
        <fullName evidence="1">Uncharacterized protein</fullName>
    </submittedName>
</protein>
<evidence type="ECO:0000313" key="1">
    <source>
        <dbReference type="EMBL" id="KAL3963635.1"/>
    </source>
</evidence>
<accession>A0ACC4E7J2</accession>
<dbReference type="Proteomes" id="UP001638806">
    <property type="component" value="Unassembled WGS sequence"/>
</dbReference>
<evidence type="ECO:0000313" key="2">
    <source>
        <dbReference type="Proteomes" id="UP001638806"/>
    </source>
</evidence>
<sequence length="346" mass="37415">MESSRVAVSRGGTTYVVPAKQPCNERGSTAPGSPVLEAGSTVVGSEVVTIEAMTSEPPGPTIPCRPQSVDVGAAPYYCIAAHAQAKDRRSSAGGFGPAMLRHRGRKSEDFRSVVLARHNEPWPHKQERLYSARSAGSKGQRGLTSVQWYRIRYLVFRAASPNVELRSRALRGRAHGDGTRCRARRRIVDLIGRDQVLAAGGWSRSAPVTGTEAVQKPGRAVSRGRERKKGGPWMPAMPAMPNPQAAAEGPHPPENLQRKLPQSIVRRTAEHGASLAGRKGAPSRRWRQAWCERGGLHDRDWGEASQHGAAGRTGANEDRRRGRQDGHCGSEPAPTIRAPETGVLAR</sequence>
<keyword evidence="2" id="KW-1185">Reference proteome</keyword>
<comment type="caution">
    <text evidence="1">The sequence shown here is derived from an EMBL/GenBank/DDBJ whole genome shotgun (WGS) entry which is preliminary data.</text>
</comment>
<name>A0ACC4E7J2_PURLI</name>